<proteinExistence type="predicted"/>
<dbReference type="PANTHER" id="PTHR23095">
    <property type="entry name" value="PARANEOPLASTIC ANTIGEN"/>
    <property type="match status" value="1"/>
</dbReference>
<dbReference type="Pfam" id="PF14893">
    <property type="entry name" value="PNMA"/>
    <property type="match status" value="1"/>
</dbReference>
<evidence type="ECO:0000259" key="2">
    <source>
        <dbReference type="Pfam" id="PF14893"/>
    </source>
</evidence>
<reference evidence="3" key="2">
    <citation type="submission" date="2025-09" db="UniProtKB">
        <authorList>
            <consortium name="Ensembl"/>
        </authorList>
    </citation>
    <scope>IDENTIFICATION</scope>
</reference>
<dbReference type="AlphaFoldDB" id="A0A7M4EQS0"/>
<evidence type="ECO:0000313" key="4">
    <source>
        <dbReference type="Proteomes" id="UP000594220"/>
    </source>
</evidence>
<feature type="transmembrane region" description="Helical" evidence="1">
    <location>
        <begin position="130"/>
        <end position="148"/>
    </location>
</feature>
<dbReference type="Ensembl" id="ENSCPRT00005015769.1">
    <property type="protein sequence ID" value="ENSCPRP00005013424.1"/>
    <property type="gene ID" value="ENSCPRG00005009501.1"/>
</dbReference>
<keyword evidence="1" id="KW-0812">Transmembrane</keyword>
<keyword evidence="4" id="KW-1185">Reference proteome</keyword>
<dbReference type="PANTHER" id="PTHR23095:SF46">
    <property type="entry name" value="GAG PROTEIN"/>
    <property type="match status" value="1"/>
</dbReference>
<keyword evidence="1" id="KW-1133">Transmembrane helix</keyword>
<dbReference type="InterPro" id="IPR026523">
    <property type="entry name" value="PNMA"/>
</dbReference>
<feature type="domain" description="Paraneoplastic antigen Ma-like C-terminal" evidence="2">
    <location>
        <begin position="20"/>
        <end position="105"/>
    </location>
</feature>
<dbReference type="InterPro" id="IPR048270">
    <property type="entry name" value="PNMA_C"/>
</dbReference>
<dbReference type="GeneTree" id="ENSGT00960000189655"/>
<sequence length="181" mass="20608">MKEDKLFPLLLLGGLPIFLSAVQTEALFLEFNSTYQLKGEMASAYILRLEKELQQLVAQGGLTQEMTGKACLQQLWVGILYDEQLVRDLNFTGRREDPPMFGQLLQEIRELYCKELIEEFSLVPPRLSPIAFFPFSSGPIPPWAFFLLPIYLKNNFLLSLTWNAILSSMVVLAFLTASLQL</sequence>
<reference evidence="3" key="1">
    <citation type="submission" date="2025-08" db="UniProtKB">
        <authorList>
            <consortium name="Ensembl"/>
        </authorList>
    </citation>
    <scope>IDENTIFICATION</scope>
</reference>
<name>A0A7M4EQS0_CROPO</name>
<feature type="transmembrane region" description="Helical" evidence="1">
    <location>
        <begin position="160"/>
        <end position="179"/>
    </location>
</feature>
<accession>A0A7M4EQS0</accession>
<dbReference type="Proteomes" id="UP000594220">
    <property type="component" value="Unplaced"/>
</dbReference>
<keyword evidence="1" id="KW-0472">Membrane</keyword>
<evidence type="ECO:0000256" key="1">
    <source>
        <dbReference type="SAM" id="Phobius"/>
    </source>
</evidence>
<evidence type="ECO:0000313" key="3">
    <source>
        <dbReference type="Ensembl" id="ENSCPRP00005013424.1"/>
    </source>
</evidence>
<protein>
    <recommendedName>
        <fullName evidence="2">Paraneoplastic antigen Ma-like C-terminal domain-containing protein</fullName>
    </recommendedName>
</protein>
<organism evidence="3 4">
    <name type="scientific">Crocodylus porosus</name>
    <name type="common">Saltwater crocodile</name>
    <name type="synonym">Estuarine crocodile</name>
    <dbReference type="NCBI Taxonomy" id="8502"/>
    <lineage>
        <taxon>Eukaryota</taxon>
        <taxon>Metazoa</taxon>
        <taxon>Chordata</taxon>
        <taxon>Craniata</taxon>
        <taxon>Vertebrata</taxon>
        <taxon>Euteleostomi</taxon>
        <taxon>Archelosauria</taxon>
        <taxon>Archosauria</taxon>
        <taxon>Crocodylia</taxon>
        <taxon>Longirostres</taxon>
        <taxon>Crocodylidae</taxon>
        <taxon>Crocodylus</taxon>
    </lineage>
</organism>